<comment type="caution">
    <text evidence="2">The sequence shown here is derived from an EMBL/GenBank/DDBJ whole genome shotgun (WGS) entry which is preliminary data.</text>
</comment>
<gene>
    <name evidence="2" type="ORF">RRG08_019002</name>
</gene>
<organism evidence="2 3">
    <name type="scientific">Elysia crispata</name>
    <name type="common">lettuce slug</name>
    <dbReference type="NCBI Taxonomy" id="231223"/>
    <lineage>
        <taxon>Eukaryota</taxon>
        <taxon>Metazoa</taxon>
        <taxon>Spiralia</taxon>
        <taxon>Lophotrochozoa</taxon>
        <taxon>Mollusca</taxon>
        <taxon>Gastropoda</taxon>
        <taxon>Heterobranchia</taxon>
        <taxon>Euthyneura</taxon>
        <taxon>Panpulmonata</taxon>
        <taxon>Sacoglossa</taxon>
        <taxon>Placobranchoidea</taxon>
        <taxon>Plakobranchidae</taxon>
        <taxon>Elysia</taxon>
    </lineage>
</organism>
<dbReference type="EMBL" id="JAWDGP010002624">
    <property type="protein sequence ID" value="KAK3781376.1"/>
    <property type="molecule type" value="Genomic_DNA"/>
</dbReference>
<sequence length="120" mass="12951">MHPLLISFTPGAILFGRLSGLWSLVGCGTPLAEPRFPSHSPGFMPMMNSSYFVYVRHRIPSCWGTGAGREHSTSVRTRGSSSAAASGVCCTSKTLESYFCPHPGTVGGNFQLHREMAIPY</sequence>
<keyword evidence="3" id="KW-1185">Reference proteome</keyword>
<protein>
    <recommendedName>
        <fullName evidence="4">Secreted protein</fullName>
    </recommendedName>
</protein>
<name>A0AAE1A6I6_9GAST</name>
<proteinExistence type="predicted"/>
<reference evidence="2" key="1">
    <citation type="journal article" date="2023" name="G3 (Bethesda)">
        <title>A reference genome for the long-term kleptoplast-retaining sea slug Elysia crispata morphotype clarki.</title>
        <authorList>
            <person name="Eastman K.E."/>
            <person name="Pendleton A.L."/>
            <person name="Shaikh M.A."/>
            <person name="Suttiyut T."/>
            <person name="Ogas R."/>
            <person name="Tomko P."/>
            <person name="Gavelis G."/>
            <person name="Widhalm J.R."/>
            <person name="Wisecaver J.H."/>
        </authorList>
    </citation>
    <scope>NUCLEOTIDE SEQUENCE</scope>
    <source>
        <strain evidence="2">ECLA1</strain>
    </source>
</reference>
<feature type="signal peptide" evidence="1">
    <location>
        <begin position="1"/>
        <end position="27"/>
    </location>
</feature>
<accession>A0AAE1A6I6</accession>
<keyword evidence="1" id="KW-0732">Signal</keyword>
<evidence type="ECO:0000256" key="1">
    <source>
        <dbReference type="SAM" id="SignalP"/>
    </source>
</evidence>
<evidence type="ECO:0008006" key="4">
    <source>
        <dbReference type="Google" id="ProtNLM"/>
    </source>
</evidence>
<feature type="chain" id="PRO_5042189264" description="Secreted protein" evidence="1">
    <location>
        <begin position="28"/>
        <end position="120"/>
    </location>
</feature>
<evidence type="ECO:0000313" key="3">
    <source>
        <dbReference type="Proteomes" id="UP001283361"/>
    </source>
</evidence>
<dbReference type="Proteomes" id="UP001283361">
    <property type="component" value="Unassembled WGS sequence"/>
</dbReference>
<dbReference type="AlphaFoldDB" id="A0AAE1A6I6"/>
<evidence type="ECO:0000313" key="2">
    <source>
        <dbReference type="EMBL" id="KAK3781376.1"/>
    </source>
</evidence>